<dbReference type="InterPro" id="IPR029044">
    <property type="entry name" value="Nucleotide-diphossugar_trans"/>
</dbReference>
<dbReference type="GO" id="GO:0016757">
    <property type="term" value="F:glycosyltransferase activity"/>
    <property type="evidence" value="ECO:0007669"/>
    <property type="project" value="UniProtKB-KW"/>
</dbReference>
<dbReference type="AlphaFoldDB" id="A0A4U1L3S0"/>
<organism evidence="6 7">
    <name type="scientific">Sphingomonas baiyangensis</name>
    <dbReference type="NCBI Taxonomy" id="2572576"/>
    <lineage>
        <taxon>Bacteria</taxon>
        <taxon>Pseudomonadati</taxon>
        <taxon>Pseudomonadota</taxon>
        <taxon>Alphaproteobacteria</taxon>
        <taxon>Sphingomonadales</taxon>
        <taxon>Sphingomonadaceae</taxon>
        <taxon>Sphingomonas</taxon>
    </lineage>
</organism>
<evidence type="ECO:0000256" key="1">
    <source>
        <dbReference type="ARBA" id="ARBA00006739"/>
    </source>
</evidence>
<gene>
    <name evidence="6" type="ORF">FBR43_10465</name>
</gene>
<keyword evidence="7" id="KW-1185">Reference proteome</keyword>
<dbReference type="SUPFAM" id="SSF53448">
    <property type="entry name" value="Nucleotide-diphospho-sugar transferases"/>
    <property type="match status" value="1"/>
</dbReference>
<name>A0A4U1L3S0_9SPHN</name>
<dbReference type="PANTHER" id="PTHR43179:SF12">
    <property type="entry name" value="GALACTOFURANOSYLTRANSFERASE GLFT2"/>
    <property type="match status" value="1"/>
</dbReference>
<evidence type="ECO:0000313" key="6">
    <source>
        <dbReference type="EMBL" id="TKD51134.1"/>
    </source>
</evidence>
<dbReference type="Proteomes" id="UP000309138">
    <property type="component" value="Unassembled WGS sequence"/>
</dbReference>
<evidence type="ECO:0000259" key="4">
    <source>
        <dbReference type="Pfam" id="PF00535"/>
    </source>
</evidence>
<dbReference type="OrthoDB" id="6653642at2"/>
<dbReference type="InterPro" id="IPR027791">
    <property type="entry name" value="Galactosyl_T_C"/>
</dbReference>
<dbReference type="Pfam" id="PF00535">
    <property type="entry name" value="Glycos_transf_2"/>
    <property type="match status" value="1"/>
</dbReference>
<keyword evidence="2" id="KW-0328">Glycosyltransferase</keyword>
<dbReference type="RefSeq" id="WP_136943083.1">
    <property type="nucleotide sequence ID" value="NZ_SWKR01000002.1"/>
</dbReference>
<comment type="similarity">
    <text evidence="1">Belongs to the glycosyltransferase 2 family.</text>
</comment>
<dbReference type="PANTHER" id="PTHR43179">
    <property type="entry name" value="RHAMNOSYLTRANSFERASE WBBL"/>
    <property type="match status" value="1"/>
</dbReference>
<dbReference type="EMBL" id="SWKR01000002">
    <property type="protein sequence ID" value="TKD51134.1"/>
    <property type="molecule type" value="Genomic_DNA"/>
</dbReference>
<evidence type="ECO:0000259" key="5">
    <source>
        <dbReference type="Pfam" id="PF02709"/>
    </source>
</evidence>
<evidence type="ECO:0000313" key="7">
    <source>
        <dbReference type="Proteomes" id="UP000309138"/>
    </source>
</evidence>
<accession>A0A4U1L3S0</accession>
<dbReference type="Gene3D" id="3.90.550.10">
    <property type="entry name" value="Spore Coat Polysaccharide Biosynthesis Protein SpsA, Chain A"/>
    <property type="match status" value="1"/>
</dbReference>
<dbReference type="Pfam" id="PF02709">
    <property type="entry name" value="Glyco_transf_7C"/>
    <property type="match status" value="1"/>
</dbReference>
<feature type="domain" description="Glycosyltransferase 2-like" evidence="4">
    <location>
        <begin position="63"/>
        <end position="111"/>
    </location>
</feature>
<protein>
    <submittedName>
        <fullName evidence="6">Glycosyltransferase</fullName>
    </submittedName>
</protein>
<evidence type="ECO:0000256" key="3">
    <source>
        <dbReference type="ARBA" id="ARBA00022679"/>
    </source>
</evidence>
<comment type="caution">
    <text evidence="6">The sequence shown here is derived from an EMBL/GenBank/DDBJ whole genome shotgun (WGS) entry which is preliminary data.</text>
</comment>
<reference evidence="6 7" key="1">
    <citation type="submission" date="2019-04" db="EMBL/GenBank/DDBJ databases">
        <authorList>
            <person name="Yang Y."/>
            <person name="Wei D."/>
        </authorList>
    </citation>
    <scope>NUCLEOTIDE SEQUENCE [LARGE SCALE GENOMIC DNA]</scope>
    <source>
        <strain evidence="6 7">L-1-4w-11</strain>
    </source>
</reference>
<dbReference type="InterPro" id="IPR001173">
    <property type="entry name" value="Glyco_trans_2-like"/>
</dbReference>
<feature type="domain" description="Galactosyltransferase C-terminal" evidence="5">
    <location>
        <begin position="152"/>
        <end position="203"/>
    </location>
</feature>
<keyword evidence="3 6" id="KW-0808">Transferase</keyword>
<evidence type="ECO:0000256" key="2">
    <source>
        <dbReference type="ARBA" id="ARBA00022676"/>
    </source>
</evidence>
<sequence length="308" mass="33585">MTISLCTLGAGRADHLANMVRGLAMQTHLPDELVIAVMQDAPYALPDAPFPVRQVMMKGAQLPLAAARNAAATRAGGETMIFLDIDCIPDPDFVAEYAAAMDGRDAVLMGEVLYLPRHATEGGIDFARFAALAEQHSERAGPPPGIVGACGDYRCFWSLNFAMRRDRFAALGGFDERFTGYGGEDTDFGRQIAEAGVPLLWARGCRAYHQYHPHHMPPVHHVESVLANARRFRDKWGEWTMQHWLRAFVLMGLIERRGDDYAVLRAPDAADLALTAQQADRPYASSARVLAMLEAGGAAAKTASYKAA</sequence>
<proteinExistence type="inferred from homology"/>